<name>A0A382QU71_9ZZZZ</name>
<proteinExistence type="predicted"/>
<reference evidence="1" key="1">
    <citation type="submission" date="2018-05" db="EMBL/GenBank/DDBJ databases">
        <authorList>
            <person name="Lanie J.A."/>
            <person name="Ng W.-L."/>
            <person name="Kazmierczak K.M."/>
            <person name="Andrzejewski T.M."/>
            <person name="Davidsen T.M."/>
            <person name="Wayne K.J."/>
            <person name="Tettelin H."/>
            <person name="Glass J.I."/>
            <person name="Rusch D."/>
            <person name="Podicherti R."/>
            <person name="Tsui H.-C.T."/>
            <person name="Winkler M.E."/>
        </authorList>
    </citation>
    <scope>NUCLEOTIDE SEQUENCE</scope>
</reference>
<feature type="non-terminal residue" evidence="1">
    <location>
        <position position="1"/>
    </location>
</feature>
<dbReference type="EMBL" id="UINC01116934">
    <property type="protein sequence ID" value="SVC89016.1"/>
    <property type="molecule type" value="Genomic_DNA"/>
</dbReference>
<organism evidence="1">
    <name type="scientific">marine metagenome</name>
    <dbReference type="NCBI Taxonomy" id="408172"/>
    <lineage>
        <taxon>unclassified sequences</taxon>
        <taxon>metagenomes</taxon>
        <taxon>ecological metagenomes</taxon>
    </lineage>
</organism>
<evidence type="ECO:0000313" key="1">
    <source>
        <dbReference type="EMBL" id="SVC89016.1"/>
    </source>
</evidence>
<gene>
    <name evidence="1" type="ORF">METZ01_LOCUS341870</name>
</gene>
<protein>
    <submittedName>
        <fullName evidence="1">Uncharacterized protein</fullName>
    </submittedName>
</protein>
<sequence length="184" mass="21197">VTTYSGLRGLPYKEPESIEEWLEKIGIAQAYATVFTWETEKVHSEYEELFDRVEASTERINSISSEFQQISQVRLEYMQKNGIEKWSDLDSGDDAEHLAMKEKFSEDIRVINSKGNNLKKVRSETTLPLALLTGIIDGSYTNFDSIIDDERRTQGIMSTNSHDLLWQVIGPIHNAYWSIYPRLV</sequence>
<accession>A0A382QU71</accession>
<dbReference type="AlphaFoldDB" id="A0A382QU71"/>